<dbReference type="AlphaFoldDB" id="A0A4R4WUD1"/>
<feature type="domain" description="Ketosynthase family 3 (KS3)" evidence="6">
    <location>
        <begin position="2"/>
        <end position="428"/>
    </location>
</feature>
<feature type="domain" description="Carrier" evidence="5">
    <location>
        <begin position="901"/>
        <end position="975"/>
    </location>
</feature>
<accession>A0A4R4WUD1</accession>
<organism evidence="7 8">
    <name type="scientific">Nonomuraea diastatica</name>
    <dbReference type="NCBI Taxonomy" id="1848329"/>
    <lineage>
        <taxon>Bacteria</taxon>
        <taxon>Bacillati</taxon>
        <taxon>Actinomycetota</taxon>
        <taxon>Actinomycetes</taxon>
        <taxon>Streptosporangiales</taxon>
        <taxon>Streptosporangiaceae</taxon>
        <taxon>Nonomuraea</taxon>
    </lineage>
</organism>
<dbReference type="SUPFAM" id="SSF52151">
    <property type="entry name" value="FabD/lysophospholipase-like"/>
    <property type="match status" value="1"/>
</dbReference>
<evidence type="ECO:0000313" key="7">
    <source>
        <dbReference type="EMBL" id="TDD21246.1"/>
    </source>
</evidence>
<dbReference type="SMART" id="SM00823">
    <property type="entry name" value="PKS_PP"/>
    <property type="match status" value="1"/>
</dbReference>
<dbReference type="InterPro" id="IPR014030">
    <property type="entry name" value="Ketoacyl_synth_N"/>
</dbReference>
<dbReference type="InterPro" id="IPR050091">
    <property type="entry name" value="PKS_NRPS_Biosynth_Enz"/>
</dbReference>
<dbReference type="InterPro" id="IPR001227">
    <property type="entry name" value="Ac_transferase_dom_sf"/>
</dbReference>
<dbReference type="EMBL" id="SMKP01000037">
    <property type="protein sequence ID" value="TDD21246.1"/>
    <property type="molecule type" value="Genomic_DNA"/>
</dbReference>
<keyword evidence="1" id="KW-0596">Phosphopantetheine</keyword>
<evidence type="ECO:0000256" key="1">
    <source>
        <dbReference type="ARBA" id="ARBA00022450"/>
    </source>
</evidence>
<dbReference type="Gene3D" id="3.40.47.10">
    <property type="match status" value="1"/>
</dbReference>
<dbReference type="InterPro" id="IPR016035">
    <property type="entry name" value="Acyl_Trfase/lysoPLipase"/>
</dbReference>
<dbReference type="PROSITE" id="PS00012">
    <property type="entry name" value="PHOSPHOPANTETHEINE"/>
    <property type="match status" value="1"/>
</dbReference>
<dbReference type="PROSITE" id="PS00606">
    <property type="entry name" value="KS3_1"/>
    <property type="match status" value="1"/>
</dbReference>
<protein>
    <submittedName>
        <fullName evidence="7">Type I polyketide synthase</fullName>
    </submittedName>
</protein>
<dbReference type="GO" id="GO:0071770">
    <property type="term" value="P:DIM/DIP cell wall layer assembly"/>
    <property type="evidence" value="ECO:0007669"/>
    <property type="project" value="TreeGrafter"/>
</dbReference>
<dbReference type="Gene3D" id="3.40.366.10">
    <property type="entry name" value="Malonyl-Coenzyme A Acyl Carrier Protein, domain 2"/>
    <property type="match status" value="1"/>
</dbReference>
<evidence type="ECO:0000313" key="8">
    <source>
        <dbReference type="Proteomes" id="UP000294543"/>
    </source>
</evidence>
<dbReference type="InterPro" id="IPR018201">
    <property type="entry name" value="Ketoacyl_synth_AS"/>
</dbReference>
<dbReference type="Gene3D" id="3.30.70.3290">
    <property type="match status" value="1"/>
</dbReference>
<dbReference type="InterPro" id="IPR006162">
    <property type="entry name" value="Ppantetheine_attach_site"/>
</dbReference>
<dbReference type="SUPFAM" id="SSF47336">
    <property type="entry name" value="ACP-like"/>
    <property type="match status" value="1"/>
</dbReference>
<dbReference type="InterPro" id="IPR020806">
    <property type="entry name" value="PKS_PP-bd"/>
</dbReference>
<dbReference type="SMART" id="SM00827">
    <property type="entry name" value="PKS_AT"/>
    <property type="match status" value="1"/>
</dbReference>
<dbReference type="PROSITE" id="PS50075">
    <property type="entry name" value="CARRIER"/>
    <property type="match status" value="1"/>
</dbReference>
<dbReference type="InterPro" id="IPR032821">
    <property type="entry name" value="PKS_assoc"/>
</dbReference>
<reference evidence="7 8" key="1">
    <citation type="submission" date="2019-03" db="EMBL/GenBank/DDBJ databases">
        <title>Draft genome sequences of novel Actinobacteria.</title>
        <authorList>
            <person name="Sahin N."/>
            <person name="Ay H."/>
            <person name="Saygin H."/>
        </authorList>
    </citation>
    <scope>NUCLEOTIDE SEQUENCE [LARGE SCALE GENOMIC DNA]</scope>
    <source>
        <strain evidence="7 8">KC712</strain>
    </source>
</reference>
<keyword evidence="3" id="KW-0808">Transferase</keyword>
<dbReference type="GO" id="GO:0006633">
    <property type="term" value="P:fatty acid biosynthetic process"/>
    <property type="evidence" value="ECO:0007669"/>
    <property type="project" value="InterPro"/>
</dbReference>
<dbReference type="Pfam" id="PF16197">
    <property type="entry name" value="KAsynt_C_assoc"/>
    <property type="match status" value="1"/>
</dbReference>
<dbReference type="InterPro" id="IPR020841">
    <property type="entry name" value="PKS_Beta-ketoAc_synthase_dom"/>
</dbReference>
<dbReference type="GO" id="GO:0031177">
    <property type="term" value="F:phosphopantetheine binding"/>
    <property type="evidence" value="ECO:0007669"/>
    <property type="project" value="InterPro"/>
</dbReference>
<dbReference type="InterPro" id="IPR016039">
    <property type="entry name" value="Thiolase-like"/>
</dbReference>
<dbReference type="InterPro" id="IPR009081">
    <property type="entry name" value="PP-bd_ACP"/>
</dbReference>
<dbReference type="Gene3D" id="3.30.70.250">
    <property type="entry name" value="Malonyl-CoA ACP transacylase, ACP-binding"/>
    <property type="match status" value="1"/>
</dbReference>
<comment type="caution">
    <text evidence="7">The sequence shown here is derived from an EMBL/GenBank/DDBJ whole genome shotgun (WGS) entry which is preliminary data.</text>
</comment>
<dbReference type="GO" id="GO:0005886">
    <property type="term" value="C:plasma membrane"/>
    <property type="evidence" value="ECO:0007669"/>
    <property type="project" value="TreeGrafter"/>
</dbReference>
<dbReference type="InterPro" id="IPR014043">
    <property type="entry name" value="Acyl_transferase_dom"/>
</dbReference>
<dbReference type="InterPro" id="IPR014031">
    <property type="entry name" value="Ketoacyl_synth_C"/>
</dbReference>
<dbReference type="Pfam" id="PF00698">
    <property type="entry name" value="Acyl_transf_1"/>
    <property type="match status" value="1"/>
</dbReference>
<dbReference type="PANTHER" id="PTHR43775">
    <property type="entry name" value="FATTY ACID SYNTHASE"/>
    <property type="match status" value="1"/>
</dbReference>
<evidence type="ECO:0000259" key="5">
    <source>
        <dbReference type="PROSITE" id="PS50075"/>
    </source>
</evidence>
<dbReference type="Pfam" id="PF00550">
    <property type="entry name" value="PP-binding"/>
    <property type="match status" value="1"/>
</dbReference>
<dbReference type="PROSITE" id="PS52004">
    <property type="entry name" value="KS3_2"/>
    <property type="match status" value="1"/>
</dbReference>
<name>A0A4R4WUD1_9ACTN</name>
<dbReference type="SUPFAM" id="SSF53901">
    <property type="entry name" value="Thiolase-like"/>
    <property type="match status" value="1"/>
</dbReference>
<dbReference type="InterPro" id="IPR036736">
    <property type="entry name" value="ACP-like_sf"/>
</dbReference>
<keyword evidence="2" id="KW-0597">Phosphoprotein</keyword>
<dbReference type="CDD" id="cd00833">
    <property type="entry name" value="PKS"/>
    <property type="match status" value="1"/>
</dbReference>
<evidence type="ECO:0000256" key="3">
    <source>
        <dbReference type="ARBA" id="ARBA00022679"/>
    </source>
</evidence>
<dbReference type="RefSeq" id="WP_132509094.1">
    <property type="nucleotide sequence ID" value="NZ_SMKP01000037.1"/>
</dbReference>
<dbReference type="GO" id="GO:0005737">
    <property type="term" value="C:cytoplasm"/>
    <property type="evidence" value="ECO:0007669"/>
    <property type="project" value="TreeGrafter"/>
</dbReference>
<evidence type="ECO:0000256" key="4">
    <source>
        <dbReference type="SAM" id="MobiDB-lite"/>
    </source>
</evidence>
<evidence type="ECO:0000259" key="6">
    <source>
        <dbReference type="PROSITE" id="PS52004"/>
    </source>
</evidence>
<keyword evidence="8" id="KW-1185">Reference proteome</keyword>
<dbReference type="Gene3D" id="1.10.1200.10">
    <property type="entry name" value="ACP-like"/>
    <property type="match status" value="1"/>
</dbReference>
<sequence>MTDQVAIVGMSIRTAGAADPAAFWRLLAEGRSGRRELDQAELARRGVPYRTYSHPQYVPVAYPLADPLTFDAAAFGFSAGEAALTDPQHRAMLQACYRAVESAGHHIADLRGQVGLYVGTRIGDHGPMLRGRLRHTDSALDETWLVTGNNADFLATRIAYCFGLTGPAISVQTACSTSGVAIHLASQAILAGECDAAVAGGTAIDLEDAGYFYSEGGVFSPRGRCEPFTVGADGTVDGNGIAALFLKRLDAAVDDGDPILGVIAATVVNSDGRDRAGYTAPSVSGQSALIAEALDVAGLRADRIGMFETHGTGTAVGDPLEIEAATLAFREAGATRGDIRLSAIKANVGHLTAASGAAGAIACLLALRHERIPPNLPIVEGAAAIDLGGSPFRLSGECQPWPRGAEPRYAAVSNFGLGGTNAHLIIGDPPAGGSPVRGKRRAWQLLPLSADDPERLAETSAAFAEAVTAGGPEQRHDLGHTLRTGRPALAVRAVAVVPAEGEVPRSAWPGPESFATAPATTPAVVYLLPGQGVLKDGAPRQLYGADPAFTGIVDEGMDVVAEAAGGRTADQVRSAFTEGRLTPDTRVAQPALHLLASGVHAALAAAGVHPDAIAGHSVGELTGACLAGVLTFADATEAICRRAEAMAAMPAGSMLLVRAGQELLRDLPEDACVSVVNSPTSTAISYGPEAASRLLAWLDHRGLTYRPLDTSHAFHHPGMAPAAAHFAARLPARVLHAPRIPLISCRSGEWLRPEEATDPGYWGAQLREPVEFARALRTVAGAYPTALYVQLSLGSGLLRAARQGGVPAENCVPVLPEEPADHPAALVPRAVGELWRRGCAVDWSVYSAADRGLRTEAPPRTFLTAPVLHPALEDLRRGIDPYGTRPRPRTEPEPAADAQDGEIAELLEAVRDWWEQILGARPEPDEDFFTAGGDSIAAAQLVARLRPMFDVDIPVHLPLTATTPRALARAVDELLVAVVTGR</sequence>
<feature type="region of interest" description="Disordered" evidence="4">
    <location>
        <begin position="877"/>
        <end position="899"/>
    </location>
</feature>
<gene>
    <name evidence="7" type="ORF">E1294_15500</name>
</gene>
<dbReference type="GO" id="GO:0004312">
    <property type="term" value="F:fatty acid synthase activity"/>
    <property type="evidence" value="ECO:0007669"/>
    <property type="project" value="TreeGrafter"/>
</dbReference>
<proteinExistence type="predicted"/>
<dbReference type="OrthoDB" id="4537517at2"/>
<dbReference type="Pfam" id="PF00109">
    <property type="entry name" value="ketoacyl-synt"/>
    <property type="match status" value="1"/>
</dbReference>
<dbReference type="Proteomes" id="UP000294543">
    <property type="component" value="Unassembled WGS sequence"/>
</dbReference>
<dbReference type="Pfam" id="PF02801">
    <property type="entry name" value="Ketoacyl-synt_C"/>
    <property type="match status" value="1"/>
</dbReference>
<dbReference type="SMART" id="SM00825">
    <property type="entry name" value="PKS_KS"/>
    <property type="match status" value="1"/>
</dbReference>
<evidence type="ECO:0000256" key="2">
    <source>
        <dbReference type="ARBA" id="ARBA00022553"/>
    </source>
</evidence>
<dbReference type="GO" id="GO:0004315">
    <property type="term" value="F:3-oxoacyl-[acyl-carrier-protein] synthase activity"/>
    <property type="evidence" value="ECO:0007669"/>
    <property type="project" value="InterPro"/>
</dbReference>
<dbReference type="PANTHER" id="PTHR43775:SF37">
    <property type="entry name" value="SI:DKEY-61P9.11"/>
    <property type="match status" value="1"/>
</dbReference>